<dbReference type="AlphaFoldDB" id="A0AAE0FT36"/>
<dbReference type="EMBL" id="LGRX02013873">
    <property type="protein sequence ID" value="KAK3265499.1"/>
    <property type="molecule type" value="Genomic_DNA"/>
</dbReference>
<organism evidence="3 4">
    <name type="scientific">Cymbomonas tetramitiformis</name>
    <dbReference type="NCBI Taxonomy" id="36881"/>
    <lineage>
        <taxon>Eukaryota</taxon>
        <taxon>Viridiplantae</taxon>
        <taxon>Chlorophyta</taxon>
        <taxon>Pyramimonadophyceae</taxon>
        <taxon>Pyramimonadales</taxon>
        <taxon>Pyramimonadaceae</taxon>
        <taxon>Cymbomonas</taxon>
    </lineage>
</organism>
<feature type="region of interest" description="Disordered" evidence="1">
    <location>
        <begin position="215"/>
        <end position="253"/>
    </location>
</feature>
<feature type="compositionally biased region" description="Basic and acidic residues" evidence="1">
    <location>
        <begin position="266"/>
        <end position="279"/>
    </location>
</feature>
<dbReference type="InterPro" id="IPR035914">
    <property type="entry name" value="Sperma_CUB_dom_sf"/>
</dbReference>
<evidence type="ECO:0000313" key="3">
    <source>
        <dbReference type="EMBL" id="KAK3265499.1"/>
    </source>
</evidence>
<dbReference type="InterPro" id="IPR002048">
    <property type="entry name" value="EF_hand_dom"/>
</dbReference>
<proteinExistence type="predicted"/>
<feature type="region of interest" description="Disordered" evidence="1">
    <location>
        <begin position="266"/>
        <end position="307"/>
    </location>
</feature>
<feature type="compositionally biased region" description="Pro residues" evidence="1">
    <location>
        <begin position="220"/>
        <end position="247"/>
    </location>
</feature>
<name>A0AAE0FT36_9CHLO</name>
<comment type="caution">
    <text evidence="3">The sequence shown here is derived from an EMBL/GenBank/DDBJ whole genome shotgun (WGS) entry which is preliminary data.</text>
</comment>
<dbReference type="SUPFAM" id="SSF49854">
    <property type="entry name" value="Spermadhesin, CUB domain"/>
    <property type="match status" value="1"/>
</dbReference>
<accession>A0AAE0FT36</accession>
<protein>
    <recommendedName>
        <fullName evidence="2">EF-hand domain-containing protein</fullName>
    </recommendedName>
</protein>
<evidence type="ECO:0000259" key="2">
    <source>
        <dbReference type="PROSITE" id="PS50222"/>
    </source>
</evidence>
<feature type="region of interest" description="Disordered" evidence="1">
    <location>
        <begin position="91"/>
        <end position="119"/>
    </location>
</feature>
<sequence>MPSFQQLDTDKNGCITLDEYGIALRLIEQISGDSSLQITSTSSEFSSDVSGTTASAKHAQFAEHSKVFNKSQIGAPRRRLVEDDIETIGDYGDYGGYSEVDEASAPPPPPPSSPLPSSHPLLTVVSGLCQTSSEGTCLQSPNYPENYNNRDKCEVSIDGEGVLHSLSFHVEERYDFFYVGSTPYDGREGPNGQEVDSSVVLRFTSDEGDVRSGFEVCVSPRPPPSPRSPPSLPPHMPSPPPIPPAPPLDTNGTMAFVALSEYAQSHLEEGKKQQKDILHSKTPSGPDSIHQMASTLKDLGSTGQHSQ</sequence>
<dbReference type="Gene3D" id="2.60.120.290">
    <property type="entry name" value="Spermadhesin, CUB domain"/>
    <property type="match status" value="1"/>
</dbReference>
<dbReference type="PROSITE" id="PS50222">
    <property type="entry name" value="EF_HAND_2"/>
    <property type="match status" value="1"/>
</dbReference>
<gene>
    <name evidence="3" type="ORF">CYMTET_25821</name>
</gene>
<dbReference type="InterPro" id="IPR018247">
    <property type="entry name" value="EF_Hand_1_Ca_BS"/>
</dbReference>
<dbReference type="PROSITE" id="PS00018">
    <property type="entry name" value="EF_HAND_1"/>
    <property type="match status" value="1"/>
</dbReference>
<feature type="compositionally biased region" description="Pro residues" evidence="1">
    <location>
        <begin position="105"/>
        <end position="114"/>
    </location>
</feature>
<keyword evidence="4" id="KW-1185">Reference proteome</keyword>
<dbReference type="GO" id="GO:0005509">
    <property type="term" value="F:calcium ion binding"/>
    <property type="evidence" value="ECO:0007669"/>
    <property type="project" value="InterPro"/>
</dbReference>
<reference evidence="3 4" key="1">
    <citation type="journal article" date="2015" name="Genome Biol. Evol.">
        <title>Comparative Genomics of a Bacterivorous Green Alga Reveals Evolutionary Causalities and Consequences of Phago-Mixotrophic Mode of Nutrition.</title>
        <authorList>
            <person name="Burns J.A."/>
            <person name="Paasch A."/>
            <person name="Narechania A."/>
            <person name="Kim E."/>
        </authorList>
    </citation>
    <scope>NUCLEOTIDE SEQUENCE [LARGE SCALE GENOMIC DNA]</scope>
    <source>
        <strain evidence="3 4">PLY_AMNH</strain>
    </source>
</reference>
<evidence type="ECO:0000313" key="4">
    <source>
        <dbReference type="Proteomes" id="UP001190700"/>
    </source>
</evidence>
<feature type="domain" description="EF-hand" evidence="2">
    <location>
        <begin position="4"/>
        <end position="30"/>
    </location>
</feature>
<dbReference type="Proteomes" id="UP001190700">
    <property type="component" value="Unassembled WGS sequence"/>
</dbReference>
<evidence type="ECO:0000256" key="1">
    <source>
        <dbReference type="SAM" id="MobiDB-lite"/>
    </source>
</evidence>